<protein>
    <submittedName>
        <fullName evidence="2">Uncharacterized protein</fullName>
    </submittedName>
</protein>
<evidence type="ECO:0000256" key="1">
    <source>
        <dbReference type="SAM" id="SignalP"/>
    </source>
</evidence>
<evidence type="ECO:0000313" key="3">
    <source>
        <dbReference type="Proteomes" id="UP000694569"/>
    </source>
</evidence>
<organism evidence="2 3">
    <name type="scientific">Leptobrachium leishanense</name>
    <name type="common">Leishan spiny toad</name>
    <dbReference type="NCBI Taxonomy" id="445787"/>
    <lineage>
        <taxon>Eukaryota</taxon>
        <taxon>Metazoa</taxon>
        <taxon>Chordata</taxon>
        <taxon>Craniata</taxon>
        <taxon>Vertebrata</taxon>
        <taxon>Euteleostomi</taxon>
        <taxon>Amphibia</taxon>
        <taxon>Batrachia</taxon>
        <taxon>Anura</taxon>
        <taxon>Pelobatoidea</taxon>
        <taxon>Megophryidae</taxon>
        <taxon>Leptobrachium</taxon>
    </lineage>
</organism>
<sequence length="65" mass="6845">MGKLSLPSVIIILTTAVPDLIGFPPSNAVKINSYIFCISRSNGFSKTSSGDLLPSVLVFSLSVKC</sequence>
<dbReference type="OrthoDB" id="8578242at2759"/>
<dbReference type="AlphaFoldDB" id="A0A8C5PB89"/>
<accession>A0A8C5PB89</accession>
<evidence type="ECO:0000313" key="2">
    <source>
        <dbReference type="Ensembl" id="ENSLLEP00000011527.1"/>
    </source>
</evidence>
<dbReference type="Ensembl" id="ENSLLET00000042902.1">
    <property type="protein sequence ID" value="ENSLLEP00000041245.1"/>
    <property type="gene ID" value="ENSLLEG00000026241.1"/>
</dbReference>
<dbReference type="GeneTree" id="ENSGT01120000272592"/>
<dbReference type="Proteomes" id="UP000694569">
    <property type="component" value="Unplaced"/>
</dbReference>
<dbReference type="Ensembl" id="ENSLLET00000011992.1">
    <property type="protein sequence ID" value="ENSLLEP00000011527.1"/>
    <property type="gene ID" value="ENSLLEG00000007360.1"/>
</dbReference>
<proteinExistence type="predicted"/>
<feature type="signal peptide" evidence="1">
    <location>
        <begin position="1"/>
        <end position="22"/>
    </location>
</feature>
<reference evidence="2" key="1">
    <citation type="submission" date="2025-05" db="UniProtKB">
        <authorList>
            <consortium name="Ensembl"/>
        </authorList>
    </citation>
    <scope>IDENTIFICATION</scope>
</reference>
<keyword evidence="3" id="KW-1185">Reference proteome</keyword>
<keyword evidence="1" id="KW-0732">Signal</keyword>
<feature type="chain" id="PRO_5044680872" evidence="1">
    <location>
        <begin position="23"/>
        <end position="65"/>
    </location>
</feature>
<name>A0A8C5PB89_9ANUR</name>